<evidence type="ECO:0000313" key="3">
    <source>
        <dbReference type="Proteomes" id="UP000192257"/>
    </source>
</evidence>
<dbReference type="AlphaFoldDB" id="A0A1X0P009"/>
<gene>
    <name evidence="2" type="ORF">TM35_000113430</name>
</gene>
<dbReference type="GO" id="GO:0003887">
    <property type="term" value="F:DNA-directed DNA polymerase activity"/>
    <property type="evidence" value="ECO:0007669"/>
    <property type="project" value="TreeGrafter"/>
</dbReference>
<dbReference type="InterPro" id="IPR050116">
    <property type="entry name" value="DNA_polymerase-Y"/>
</dbReference>
<name>A0A1X0P009_9TRYP</name>
<accession>A0A1X0P009</accession>
<dbReference type="SUPFAM" id="SSF56672">
    <property type="entry name" value="DNA/RNA polymerases"/>
    <property type="match status" value="1"/>
</dbReference>
<comment type="caution">
    <text evidence="2">The sequence shown here is derived from an EMBL/GenBank/DDBJ whole genome shotgun (WGS) entry which is preliminary data.</text>
</comment>
<dbReference type="RefSeq" id="XP_028883875.1">
    <property type="nucleotide sequence ID" value="XM_029025052.1"/>
</dbReference>
<organism evidence="2 3">
    <name type="scientific">Trypanosoma theileri</name>
    <dbReference type="NCBI Taxonomy" id="67003"/>
    <lineage>
        <taxon>Eukaryota</taxon>
        <taxon>Discoba</taxon>
        <taxon>Euglenozoa</taxon>
        <taxon>Kinetoplastea</taxon>
        <taxon>Metakinetoplastina</taxon>
        <taxon>Trypanosomatida</taxon>
        <taxon>Trypanosomatidae</taxon>
        <taxon>Trypanosoma</taxon>
    </lineage>
</organism>
<dbReference type="PANTHER" id="PTHR11076">
    <property type="entry name" value="DNA REPAIR POLYMERASE UMUC / TRANSFERASE FAMILY MEMBER"/>
    <property type="match status" value="1"/>
</dbReference>
<dbReference type="GeneID" id="39984832"/>
<evidence type="ECO:0000313" key="2">
    <source>
        <dbReference type="EMBL" id="ORC89809.1"/>
    </source>
</evidence>
<dbReference type="GO" id="GO:0005634">
    <property type="term" value="C:nucleus"/>
    <property type="evidence" value="ECO:0007669"/>
    <property type="project" value="TreeGrafter"/>
</dbReference>
<dbReference type="PANTHER" id="PTHR11076:SF33">
    <property type="entry name" value="DNA POLYMERASE KAPPA"/>
    <property type="match status" value="1"/>
</dbReference>
<feature type="compositionally biased region" description="Basic and acidic residues" evidence="1">
    <location>
        <begin position="548"/>
        <end position="559"/>
    </location>
</feature>
<dbReference type="OrthoDB" id="242919at2759"/>
<dbReference type="Proteomes" id="UP000192257">
    <property type="component" value="Unassembled WGS sequence"/>
</dbReference>
<dbReference type="GO" id="GO:0042276">
    <property type="term" value="P:error-prone translesion synthesis"/>
    <property type="evidence" value="ECO:0007669"/>
    <property type="project" value="TreeGrafter"/>
</dbReference>
<dbReference type="InterPro" id="IPR043502">
    <property type="entry name" value="DNA/RNA_pol_sf"/>
</dbReference>
<feature type="region of interest" description="Disordered" evidence="1">
    <location>
        <begin position="482"/>
        <end position="565"/>
    </location>
</feature>
<dbReference type="VEuPathDB" id="TriTrypDB:TM35_000113430"/>
<evidence type="ECO:0000256" key="1">
    <source>
        <dbReference type="SAM" id="MobiDB-lite"/>
    </source>
</evidence>
<reference evidence="2 3" key="1">
    <citation type="submission" date="2017-03" db="EMBL/GenBank/DDBJ databases">
        <title>An alternative strategy for trypanosome survival in the mammalian bloodstream revealed through genome and transcriptome analysis of the ubiquitous bovine parasite Trypanosoma (Megatrypanum) theileri.</title>
        <authorList>
            <person name="Kelly S."/>
            <person name="Ivens A."/>
            <person name="Mott A."/>
            <person name="O'Neill E."/>
            <person name="Emms D."/>
            <person name="Macleod O."/>
            <person name="Voorheis P."/>
            <person name="Matthews J."/>
            <person name="Matthews K."/>
            <person name="Carrington M."/>
        </authorList>
    </citation>
    <scope>NUCLEOTIDE SEQUENCE [LARGE SCALE GENOMIC DNA]</scope>
    <source>
        <strain evidence="2">Edinburgh</strain>
    </source>
</reference>
<keyword evidence="3" id="KW-1185">Reference proteome</keyword>
<protein>
    <submittedName>
        <fullName evidence="2">Uncharacterized protein</fullName>
    </submittedName>
</protein>
<feature type="compositionally biased region" description="Basic and acidic residues" evidence="1">
    <location>
        <begin position="487"/>
        <end position="509"/>
    </location>
</feature>
<dbReference type="EMBL" id="NBCO01000011">
    <property type="protein sequence ID" value="ORC89809.1"/>
    <property type="molecule type" value="Genomic_DNA"/>
</dbReference>
<dbReference type="Gene3D" id="1.10.150.810">
    <property type="match status" value="1"/>
</dbReference>
<sequence length="565" mass="65213">MSLSGVLFRSCTHYGSSNLTVAGGSRIHRREVSRHFSSLLTSAMYFRFSPPQLRRRGPKKIRDFASLAMNEKEEEEWKNVNIDMDLEPVDLRKLKLPLHTMKIIPPDVIANVMAKDKTIVFSPLRKQEEVTQRLGRMRHYQSLQTLGKVLHFRFFTLNDSNDSKGVFQDITPETFQRVKEVLRTLTRFIVTDERWPVEISIEISSLISGDSQKVQSEDEVVKMLNNIFAEQLHIGAWCGMSSTPVIAKMACEVSQKEYSLTPKDILSGGIVHIKKYNLPTHESVKKFVADVPLSSIPVMGPAQVQLLKEVYGITKCGEVSLYAERIGYSLSQATMEFFYAVAHGLARVPGEVGTTMFRKAPRCKAAQVRRESKYGRIVSEEHFIDTVRAIFDIVYKDLLVHDYVTGRVTLDTRRTVPRVFWVTEEYEDIHPRTNDREVLREIVLRLAKRFAPRRTEELLDTYTVSIHFADIRTWREEQELKEEEEQEKEREKEKEEQALKAKMDKKDVIPESTTKAKPRVLRVEPSRRTPSPLSPDEKKQRIRSQSHIVRENDDPDRPRGIAVVM</sequence>
<proteinExistence type="predicted"/>